<dbReference type="EMBL" id="JAWLNX010000006">
    <property type="protein sequence ID" value="MEB3368064.1"/>
    <property type="molecule type" value="Genomic_DNA"/>
</dbReference>
<proteinExistence type="predicted"/>
<sequence>MSDKDVWHTFARKSWWDGSAVFLCGFRAPAGNWVSENWFLPKTGKDCPKCEAIKNNRR</sequence>
<name>A0ABU6A921_9PSEU</name>
<reference evidence="1 2" key="1">
    <citation type="submission" date="2023-10" db="EMBL/GenBank/DDBJ databases">
        <title>Saccharopolyspora sp. nov., isolated from mangrove soil.</title>
        <authorList>
            <person name="Lu Y."/>
            <person name="Liu W."/>
        </authorList>
    </citation>
    <scope>NUCLEOTIDE SEQUENCE [LARGE SCALE GENOMIC DNA]</scope>
    <source>
        <strain evidence="1 2">S2-29</strain>
    </source>
</reference>
<protein>
    <submittedName>
        <fullName evidence="1">Uncharacterized protein</fullName>
    </submittedName>
</protein>
<keyword evidence="2" id="KW-1185">Reference proteome</keyword>
<organism evidence="1 2">
    <name type="scientific">Saccharopolyspora mangrovi</name>
    <dbReference type="NCBI Taxonomy" id="3082379"/>
    <lineage>
        <taxon>Bacteria</taxon>
        <taxon>Bacillati</taxon>
        <taxon>Actinomycetota</taxon>
        <taxon>Actinomycetes</taxon>
        <taxon>Pseudonocardiales</taxon>
        <taxon>Pseudonocardiaceae</taxon>
        <taxon>Saccharopolyspora</taxon>
    </lineage>
</organism>
<evidence type="ECO:0000313" key="2">
    <source>
        <dbReference type="Proteomes" id="UP001327093"/>
    </source>
</evidence>
<comment type="caution">
    <text evidence="1">The sequence shown here is derived from an EMBL/GenBank/DDBJ whole genome shotgun (WGS) entry which is preliminary data.</text>
</comment>
<accession>A0ABU6A921</accession>
<dbReference type="RefSeq" id="WP_324265596.1">
    <property type="nucleotide sequence ID" value="NZ_JAWLNX010000006.1"/>
</dbReference>
<gene>
    <name evidence="1" type="ORF">R4I43_11675</name>
</gene>
<dbReference type="Proteomes" id="UP001327093">
    <property type="component" value="Unassembled WGS sequence"/>
</dbReference>
<evidence type="ECO:0000313" key="1">
    <source>
        <dbReference type="EMBL" id="MEB3368064.1"/>
    </source>
</evidence>